<keyword evidence="6" id="KW-0472">Membrane</keyword>
<evidence type="ECO:0000256" key="3">
    <source>
        <dbReference type="ARBA" id="ARBA00023235"/>
    </source>
</evidence>
<dbReference type="AlphaFoldDB" id="A0A917JX91"/>
<dbReference type="NCBIfam" id="TIGR00492">
    <property type="entry name" value="alr"/>
    <property type="match status" value="1"/>
</dbReference>
<dbReference type="Gene3D" id="2.40.37.10">
    <property type="entry name" value="Lyase, Ornithine Decarboxylase, Chain A, domain 1"/>
    <property type="match status" value="1"/>
</dbReference>
<dbReference type="GO" id="GO:0005829">
    <property type="term" value="C:cytosol"/>
    <property type="evidence" value="ECO:0007669"/>
    <property type="project" value="TreeGrafter"/>
</dbReference>
<protein>
    <submittedName>
        <fullName evidence="8">Alanine racemase</fullName>
    </submittedName>
</protein>
<dbReference type="SMART" id="SM01005">
    <property type="entry name" value="Ala_racemase_C"/>
    <property type="match status" value="1"/>
</dbReference>
<dbReference type="Pfam" id="PF01168">
    <property type="entry name" value="Ala_racemase_N"/>
    <property type="match status" value="1"/>
</dbReference>
<proteinExistence type="predicted"/>
<feature type="modified residue" description="N6-(pyridoxal phosphate)lysine" evidence="4">
    <location>
        <position position="68"/>
    </location>
</feature>
<evidence type="ECO:0000313" key="9">
    <source>
        <dbReference type="Proteomes" id="UP000630149"/>
    </source>
</evidence>
<organism evidence="8 9">
    <name type="scientific">Legionella impletisoli</name>
    <dbReference type="NCBI Taxonomy" id="343510"/>
    <lineage>
        <taxon>Bacteria</taxon>
        <taxon>Pseudomonadati</taxon>
        <taxon>Pseudomonadota</taxon>
        <taxon>Gammaproteobacteria</taxon>
        <taxon>Legionellales</taxon>
        <taxon>Legionellaceae</taxon>
        <taxon>Legionella</taxon>
    </lineage>
</organism>
<keyword evidence="3" id="KW-0413">Isomerase</keyword>
<keyword evidence="2 4" id="KW-0663">Pyridoxal phosphate</keyword>
<dbReference type="GO" id="GO:0008784">
    <property type="term" value="F:alanine racemase activity"/>
    <property type="evidence" value="ECO:0007669"/>
    <property type="project" value="InterPro"/>
</dbReference>
<dbReference type="SUPFAM" id="SSF50621">
    <property type="entry name" value="Alanine racemase C-terminal domain-like"/>
    <property type="match status" value="1"/>
</dbReference>
<feature type="binding site" evidence="5">
    <location>
        <position position="349"/>
    </location>
    <ligand>
        <name>substrate</name>
    </ligand>
</feature>
<reference evidence="8" key="1">
    <citation type="journal article" date="2014" name="Int. J. Syst. Evol. Microbiol.">
        <title>Complete genome sequence of Corynebacterium casei LMG S-19264T (=DSM 44701T), isolated from a smear-ripened cheese.</title>
        <authorList>
            <consortium name="US DOE Joint Genome Institute (JGI-PGF)"/>
            <person name="Walter F."/>
            <person name="Albersmeier A."/>
            <person name="Kalinowski J."/>
            <person name="Ruckert C."/>
        </authorList>
    </citation>
    <scope>NUCLEOTIDE SEQUENCE</scope>
    <source>
        <strain evidence="8">JCM 13919</strain>
    </source>
</reference>
<feature type="domain" description="Alanine racemase C-terminal" evidence="7">
    <location>
        <begin position="283"/>
        <end position="387"/>
    </location>
</feature>
<gene>
    <name evidence="8" type="ORF">GCM10007966_16410</name>
</gene>
<dbReference type="PANTHER" id="PTHR30511">
    <property type="entry name" value="ALANINE RACEMASE"/>
    <property type="match status" value="1"/>
</dbReference>
<dbReference type="PANTHER" id="PTHR30511:SF0">
    <property type="entry name" value="ALANINE RACEMASE, CATABOLIC-RELATED"/>
    <property type="match status" value="1"/>
</dbReference>
<comment type="cofactor">
    <cofactor evidence="1 4">
        <name>pyridoxal 5'-phosphate</name>
        <dbReference type="ChEBI" id="CHEBI:597326"/>
    </cofactor>
</comment>
<dbReference type="InterPro" id="IPR001608">
    <property type="entry name" value="Ala_racemase_N"/>
</dbReference>
<dbReference type="EMBL" id="BMOB01000007">
    <property type="protein sequence ID" value="GGI88350.1"/>
    <property type="molecule type" value="Genomic_DNA"/>
</dbReference>
<evidence type="ECO:0000313" key="8">
    <source>
        <dbReference type="EMBL" id="GGI88350.1"/>
    </source>
</evidence>
<keyword evidence="6" id="KW-1133">Transmembrane helix</keyword>
<reference evidence="8" key="2">
    <citation type="submission" date="2020-09" db="EMBL/GenBank/DDBJ databases">
        <authorList>
            <person name="Sun Q."/>
            <person name="Ohkuma M."/>
        </authorList>
    </citation>
    <scope>NUCLEOTIDE SEQUENCE</scope>
    <source>
        <strain evidence="8">JCM 13919</strain>
    </source>
</reference>
<dbReference type="Pfam" id="PF00842">
    <property type="entry name" value="Ala_racemase_C"/>
    <property type="match status" value="1"/>
</dbReference>
<dbReference type="SUPFAM" id="SSF51419">
    <property type="entry name" value="PLP-binding barrel"/>
    <property type="match status" value="1"/>
</dbReference>
<feature type="binding site" evidence="5">
    <location>
        <position position="172"/>
    </location>
    <ligand>
        <name>substrate</name>
    </ligand>
</feature>
<sequence length="412" mass="45812">MSHAKKILLGLCICIIVCTFLYTYLHSQTSHSAYSPTSLFIDDETFFSNLEIIKNWLPPGVKLLAVMKSDAYGYGIANLVKAVRKANIEYFGIVDNKDILALRQGGILGQFVRLRQATIQEVEDVLQHPDFYGKPQEMIGNLELAKAMNKIAIKYHQIIPFHLNLNAAHMGRNGIDLSTEEGKADVRNILKLSNLKIVGIMSHFPDLENPDLTGSKMALETFKDQANWVINEGQLNRDDLILHMASSLGALKIPESHFDMVRIGAMLYGEHTEIGAPKALNPIIKLKTHVSAKMKYVKGESVGYGRNVILERDSILANIPLGKVNGVPFNLKQVLIKGLRFNCVGAMSMNTTMIDITDHADDIHINDEVVIVGRQCGLLGEDEITPLEIRKLAGMNNFVMNNYFIALLNSAK</sequence>
<dbReference type="InterPro" id="IPR000821">
    <property type="entry name" value="Ala_racemase"/>
</dbReference>
<dbReference type="GO" id="GO:0030632">
    <property type="term" value="P:D-alanine biosynthetic process"/>
    <property type="evidence" value="ECO:0007669"/>
    <property type="project" value="TreeGrafter"/>
</dbReference>
<accession>A0A917JX91</accession>
<dbReference type="RefSeq" id="WP_131776385.1">
    <property type="nucleotide sequence ID" value="NZ_BMOB01000007.1"/>
</dbReference>
<evidence type="ECO:0000256" key="1">
    <source>
        <dbReference type="ARBA" id="ARBA00001933"/>
    </source>
</evidence>
<feature type="transmembrane region" description="Helical" evidence="6">
    <location>
        <begin position="7"/>
        <end position="25"/>
    </location>
</feature>
<dbReference type="GO" id="GO:0030170">
    <property type="term" value="F:pyridoxal phosphate binding"/>
    <property type="evidence" value="ECO:0007669"/>
    <property type="project" value="TreeGrafter"/>
</dbReference>
<keyword evidence="6" id="KW-0812">Transmembrane</keyword>
<dbReference type="PRINTS" id="PR00992">
    <property type="entry name" value="ALARACEMASE"/>
</dbReference>
<dbReference type="OrthoDB" id="9813814at2"/>
<dbReference type="InterPro" id="IPR011079">
    <property type="entry name" value="Ala_racemase_C"/>
</dbReference>
<evidence type="ECO:0000259" key="7">
    <source>
        <dbReference type="SMART" id="SM01005"/>
    </source>
</evidence>
<comment type="caution">
    <text evidence="8">The sequence shown here is derived from an EMBL/GenBank/DDBJ whole genome shotgun (WGS) entry which is preliminary data.</text>
</comment>
<dbReference type="Proteomes" id="UP000630149">
    <property type="component" value="Unassembled WGS sequence"/>
</dbReference>
<evidence type="ECO:0000256" key="4">
    <source>
        <dbReference type="PIRSR" id="PIRSR600821-50"/>
    </source>
</evidence>
<dbReference type="InterPro" id="IPR009006">
    <property type="entry name" value="Ala_racemase/Decarboxylase_C"/>
</dbReference>
<name>A0A917JX91_9GAMM</name>
<dbReference type="Gene3D" id="3.20.20.10">
    <property type="entry name" value="Alanine racemase"/>
    <property type="match status" value="1"/>
</dbReference>
<evidence type="ECO:0000256" key="6">
    <source>
        <dbReference type="SAM" id="Phobius"/>
    </source>
</evidence>
<dbReference type="InterPro" id="IPR029066">
    <property type="entry name" value="PLP-binding_barrel"/>
</dbReference>
<evidence type="ECO:0000256" key="2">
    <source>
        <dbReference type="ARBA" id="ARBA00022898"/>
    </source>
</evidence>
<keyword evidence="9" id="KW-1185">Reference proteome</keyword>
<evidence type="ECO:0000256" key="5">
    <source>
        <dbReference type="PIRSR" id="PIRSR600821-52"/>
    </source>
</evidence>